<dbReference type="Proteomes" id="UP001270362">
    <property type="component" value="Unassembled WGS sequence"/>
</dbReference>
<sequence>MPMPSPSPSFHPPRLLPSGLPSASFRSLLSFCPPHPRNRPPRSSLAHPSRSVCLRKGCRRPGHLGRAIRCAIRTAIRRSQSDPPLDCFPAVSVSHSISHSAQLQATYHTPLICLPSPPRPSNHDAVISRLPRITRGPRELASIQQSRSP</sequence>
<keyword evidence="2" id="KW-1185">Reference proteome</keyword>
<reference evidence="1" key="2">
    <citation type="submission" date="2023-06" db="EMBL/GenBank/DDBJ databases">
        <authorList>
            <consortium name="Lawrence Berkeley National Laboratory"/>
            <person name="Haridas S."/>
            <person name="Hensen N."/>
            <person name="Bonometti L."/>
            <person name="Westerberg I."/>
            <person name="Brannstrom I.O."/>
            <person name="Guillou S."/>
            <person name="Cros-Aarteil S."/>
            <person name="Calhoun S."/>
            <person name="Kuo A."/>
            <person name="Mondo S."/>
            <person name="Pangilinan J."/>
            <person name="Riley R."/>
            <person name="Labutti K."/>
            <person name="Andreopoulos B."/>
            <person name="Lipzen A."/>
            <person name="Chen C."/>
            <person name="Yanf M."/>
            <person name="Daum C."/>
            <person name="Ng V."/>
            <person name="Clum A."/>
            <person name="Steindorff A."/>
            <person name="Ohm R."/>
            <person name="Martin F."/>
            <person name="Silar P."/>
            <person name="Natvig D."/>
            <person name="Lalanne C."/>
            <person name="Gautier V."/>
            <person name="Ament-Velasquez S.L."/>
            <person name="Kruys A."/>
            <person name="Hutchinson M.I."/>
            <person name="Powell A.J."/>
            <person name="Barry K."/>
            <person name="Miller A.N."/>
            <person name="Grigoriev I.V."/>
            <person name="Debuchy R."/>
            <person name="Gladieux P."/>
            <person name="Thoren M.H."/>
            <person name="Johannesson H."/>
        </authorList>
    </citation>
    <scope>NUCLEOTIDE SEQUENCE</scope>
    <source>
        <strain evidence="1">CBS 314.62</strain>
    </source>
</reference>
<evidence type="ECO:0000313" key="1">
    <source>
        <dbReference type="EMBL" id="KAK3682121.1"/>
    </source>
</evidence>
<comment type="caution">
    <text evidence="1">The sequence shown here is derived from an EMBL/GenBank/DDBJ whole genome shotgun (WGS) entry which is preliminary data.</text>
</comment>
<name>A0AAE0X0D4_9PEZI</name>
<evidence type="ECO:0000313" key="2">
    <source>
        <dbReference type="Proteomes" id="UP001270362"/>
    </source>
</evidence>
<reference evidence="1" key="1">
    <citation type="journal article" date="2023" name="Mol. Phylogenet. Evol.">
        <title>Genome-scale phylogeny and comparative genomics of the fungal order Sordariales.</title>
        <authorList>
            <person name="Hensen N."/>
            <person name="Bonometti L."/>
            <person name="Westerberg I."/>
            <person name="Brannstrom I.O."/>
            <person name="Guillou S."/>
            <person name="Cros-Aarteil S."/>
            <person name="Calhoun S."/>
            <person name="Haridas S."/>
            <person name="Kuo A."/>
            <person name="Mondo S."/>
            <person name="Pangilinan J."/>
            <person name="Riley R."/>
            <person name="LaButti K."/>
            <person name="Andreopoulos B."/>
            <person name="Lipzen A."/>
            <person name="Chen C."/>
            <person name="Yan M."/>
            <person name="Daum C."/>
            <person name="Ng V."/>
            <person name="Clum A."/>
            <person name="Steindorff A."/>
            <person name="Ohm R.A."/>
            <person name="Martin F."/>
            <person name="Silar P."/>
            <person name="Natvig D.O."/>
            <person name="Lalanne C."/>
            <person name="Gautier V."/>
            <person name="Ament-Velasquez S.L."/>
            <person name="Kruys A."/>
            <person name="Hutchinson M.I."/>
            <person name="Powell A.J."/>
            <person name="Barry K."/>
            <person name="Miller A.N."/>
            <person name="Grigoriev I.V."/>
            <person name="Debuchy R."/>
            <person name="Gladieux P."/>
            <person name="Hiltunen Thoren M."/>
            <person name="Johannesson H."/>
        </authorList>
    </citation>
    <scope>NUCLEOTIDE SEQUENCE</scope>
    <source>
        <strain evidence="1">CBS 314.62</strain>
    </source>
</reference>
<protein>
    <submittedName>
        <fullName evidence="1">Uncharacterized protein</fullName>
    </submittedName>
</protein>
<proteinExistence type="predicted"/>
<dbReference type="AlphaFoldDB" id="A0AAE0X0D4"/>
<organism evidence="1 2">
    <name type="scientific">Podospora appendiculata</name>
    <dbReference type="NCBI Taxonomy" id="314037"/>
    <lineage>
        <taxon>Eukaryota</taxon>
        <taxon>Fungi</taxon>
        <taxon>Dikarya</taxon>
        <taxon>Ascomycota</taxon>
        <taxon>Pezizomycotina</taxon>
        <taxon>Sordariomycetes</taxon>
        <taxon>Sordariomycetidae</taxon>
        <taxon>Sordariales</taxon>
        <taxon>Podosporaceae</taxon>
        <taxon>Podospora</taxon>
    </lineage>
</organism>
<dbReference type="EMBL" id="JAULSO010000005">
    <property type="protein sequence ID" value="KAK3682121.1"/>
    <property type="molecule type" value="Genomic_DNA"/>
</dbReference>
<gene>
    <name evidence="1" type="ORF">B0T22DRAFT_276507</name>
</gene>
<accession>A0AAE0X0D4</accession>